<accession>A0A9Q1BQ52</accession>
<sequence>MARTSEDMNEDEDYWHQKQQRDDFFAEKPSAPPVKSQVKSQTRAEFQNQLKEYGLGDEPDTVDWSGNLVKSKPSAVPKRPSNPPKRSARGTVNVSSPPESTSVVNSGSVRYSKSSVSESDRISVSSNSSQQTNTSDLSHRRSASDASGKAKYTETPSPSVSADSASSIDEAIKRDGKLSISEATQLMAENVTLERKIVNLNKSRWSKLPIADTVSRIISGEKYSLEPYKSLKDKVALLDAVVGYHDGNAILVVGGGQRSFEVTRGQKVNTLEIARKHDISRRINVVIFLKRTLSRSIFYEEMRKRPDATNQYVAFLKVQQSDDVAREMDNLSRTDDAAISNNPETFFFQMWRLKKAGEDSSPEGRLSAVSKCYGWFSVMDSLDYEASMVQEFVKLLNKQLQIEPGDARAQSQGHPTFSQMPRKVTLYFQPLITTLFYVCLYHYSEPETSFSSPLAVKNEFKITEKQYLYTALRARSKAKDWDSIEALFTAKNWRGKAKFKAPMKFEKVVEVLAGINAPRHVLDKYLRLVEDTDSRMQLAQQHKCHTVVIDMLADMKDRVRLEAYRETVRNTRYENHLEIVLRRPNTKWKN</sequence>
<feature type="compositionally biased region" description="Low complexity" evidence="6">
    <location>
        <begin position="104"/>
        <end position="136"/>
    </location>
</feature>
<comment type="subcellular location">
    <subcellularLocation>
        <location evidence="2">Cytoplasmic vesicle</location>
    </subcellularLocation>
    <subcellularLocation>
        <location evidence="1">Early endosome</location>
    </subcellularLocation>
    <subcellularLocation>
        <location evidence="3">Late endosome</location>
    </subcellularLocation>
</comment>
<dbReference type="GO" id="GO:0006886">
    <property type="term" value="P:intracellular protein transport"/>
    <property type="evidence" value="ECO:0007669"/>
    <property type="project" value="TreeGrafter"/>
</dbReference>
<feature type="compositionally biased region" description="Polar residues" evidence="6">
    <location>
        <begin position="90"/>
        <end position="103"/>
    </location>
</feature>
<evidence type="ECO:0000256" key="6">
    <source>
        <dbReference type="SAM" id="MobiDB-lite"/>
    </source>
</evidence>
<evidence type="ECO:0000313" key="8">
    <source>
        <dbReference type="Proteomes" id="UP001152320"/>
    </source>
</evidence>
<evidence type="ECO:0000256" key="5">
    <source>
        <dbReference type="ARBA" id="ARBA00023329"/>
    </source>
</evidence>
<evidence type="ECO:0000313" key="7">
    <source>
        <dbReference type="EMBL" id="KAJ8030746.1"/>
    </source>
</evidence>
<reference evidence="7" key="1">
    <citation type="submission" date="2021-10" db="EMBL/GenBank/DDBJ databases">
        <title>Tropical sea cucumber genome reveals ecological adaptation and Cuvierian tubules defense mechanism.</title>
        <authorList>
            <person name="Chen T."/>
        </authorList>
    </citation>
    <scope>NUCLEOTIDE SEQUENCE</scope>
    <source>
        <strain evidence="7">Nanhai2018</strain>
        <tissue evidence="7">Muscle</tissue>
    </source>
</reference>
<evidence type="ECO:0000256" key="3">
    <source>
        <dbReference type="ARBA" id="ARBA00004603"/>
    </source>
</evidence>
<dbReference type="GO" id="GO:0005770">
    <property type="term" value="C:late endosome"/>
    <property type="evidence" value="ECO:0007669"/>
    <property type="project" value="UniProtKB-SubCell"/>
</dbReference>
<evidence type="ECO:0000256" key="2">
    <source>
        <dbReference type="ARBA" id="ARBA00004541"/>
    </source>
</evidence>
<dbReference type="GO" id="GO:0005769">
    <property type="term" value="C:early endosome"/>
    <property type="evidence" value="ECO:0007669"/>
    <property type="project" value="UniProtKB-SubCell"/>
</dbReference>
<comment type="caution">
    <text evidence="7">The sequence shown here is derived from an EMBL/GenBank/DDBJ whole genome shotgun (WGS) entry which is preliminary data.</text>
</comment>
<dbReference type="Gene3D" id="1.10.150.780">
    <property type="entry name" value="Vps16, C-terminal region"/>
    <property type="match status" value="1"/>
</dbReference>
<feature type="compositionally biased region" description="Basic and acidic residues" evidence="6">
    <location>
        <begin position="14"/>
        <end position="26"/>
    </location>
</feature>
<dbReference type="OrthoDB" id="9977282at2759"/>
<dbReference type="PANTHER" id="PTHR13364">
    <property type="entry name" value="DEFECTIVE SPERMATOGENESIS PROTEIN 39"/>
    <property type="match status" value="1"/>
</dbReference>
<protein>
    <submittedName>
        <fullName evidence="7">Spermatogenesis-defective protein 39-like</fullName>
    </submittedName>
</protein>
<evidence type="ECO:0000256" key="4">
    <source>
        <dbReference type="ARBA" id="ARBA00022753"/>
    </source>
</evidence>
<evidence type="ECO:0000256" key="1">
    <source>
        <dbReference type="ARBA" id="ARBA00004412"/>
    </source>
</evidence>
<organism evidence="7 8">
    <name type="scientific">Holothuria leucospilota</name>
    <name type="common">Black long sea cucumber</name>
    <name type="synonym">Mertensiothuria leucospilota</name>
    <dbReference type="NCBI Taxonomy" id="206669"/>
    <lineage>
        <taxon>Eukaryota</taxon>
        <taxon>Metazoa</taxon>
        <taxon>Echinodermata</taxon>
        <taxon>Eleutherozoa</taxon>
        <taxon>Echinozoa</taxon>
        <taxon>Holothuroidea</taxon>
        <taxon>Aspidochirotacea</taxon>
        <taxon>Aspidochirotida</taxon>
        <taxon>Holothuriidae</taxon>
        <taxon>Holothuria</taxon>
    </lineage>
</organism>
<feature type="compositionally biased region" description="Polar residues" evidence="6">
    <location>
        <begin position="37"/>
        <end position="50"/>
    </location>
</feature>
<keyword evidence="5" id="KW-0968">Cytoplasmic vesicle</keyword>
<feature type="compositionally biased region" description="Low complexity" evidence="6">
    <location>
        <begin position="156"/>
        <end position="167"/>
    </location>
</feature>
<keyword evidence="8" id="KW-1185">Reference proteome</keyword>
<keyword evidence="4" id="KW-0967">Endosome</keyword>
<dbReference type="GO" id="GO:0007034">
    <property type="term" value="P:vacuolar transport"/>
    <property type="evidence" value="ECO:0007669"/>
    <property type="project" value="TreeGrafter"/>
</dbReference>
<gene>
    <name evidence="7" type="ORF">HOLleu_27240</name>
</gene>
<dbReference type="Proteomes" id="UP001152320">
    <property type="component" value="Chromosome 13"/>
</dbReference>
<dbReference type="EMBL" id="JAIZAY010000013">
    <property type="protein sequence ID" value="KAJ8030746.1"/>
    <property type="molecule type" value="Genomic_DNA"/>
</dbReference>
<feature type="region of interest" description="Disordered" evidence="6">
    <location>
        <begin position="1"/>
        <end position="167"/>
    </location>
</feature>
<dbReference type="AlphaFoldDB" id="A0A9Q1BQ52"/>
<name>A0A9Q1BQ52_HOLLE</name>
<proteinExistence type="predicted"/>
<dbReference type="PANTHER" id="PTHR13364:SF6">
    <property type="entry name" value="SPERMATOGENESIS-DEFECTIVE PROTEIN 39 HOMOLOG"/>
    <property type="match status" value="1"/>
</dbReference>
<dbReference type="InterPro" id="IPR038132">
    <property type="entry name" value="Vps16_C_sf"/>
</dbReference>
<dbReference type="InterPro" id="IPR040057">
    <property type="entry name" value="Spe-39"/>
</dbReference>